<evidence type="ECO:0000313" key="1">
    <source>
        <dbReference type="EMBL" id="MDQ0380636.1"/>
    </source>
</evidence>
<proteinExistence type="predicted"/>
<gene>
    <name evidence="1" type="ORF">FB470_004630</name>
</gene>
<accession>A0ABU0EZD8</accession>
<reference evidence="1 2" key="1">
    <citation type="submission" date="2023-07" db="EMBL/GenBank/DDBJ databases">
        <title>Sequencing the genomes of 1000 actinobacteria strains.</title>
        <authorList>
            <person name="Klenk H.-P."/>
        </authorList>
    </citation>
    <scope>NUCLEOTIDE SEQUENCE [LARGE SCALE GENOMIC DNA]</scope>
    <source>
        <strain evidence="1 2">DSM 45805</strain>
    </source>
</reference>
<evidence type="ECO:0000313" key="2">
    <source>
        <dbReference type="Proteomes" id="UP001229651"/>
    </source>
</evidence>
<dbReference type="Gene3D" id="1.10.10.10">
    <property type="entry name" value="Winged helix-like DNA-binding domain superfamily/Winged helix DNA-binding domain"/>
    <property type="match status" value="1"/>
</dbReference>
<comment type="caution">
    <text evidence="1">The sequence shown here is derived from an EMBL/GenBank/DDBJ whole genome shotgun (WGS) entry which is preliminary data.</text>
</comment>
<dbReference type="RefSeq" id="WP_306994737.1">
    <property type="nucleotide sequence ID" value="NZ_JAUSUT010000001.1"/>
</dbReference>
<keyword evidence="2" id="KW-1185">Reference proteome</keyword>
<evidence type="ECO:0008006" key="3">
    <source>
        <dbReference type="Google" id="ProtNLM"/>
    </source>
</evidence>
<name>A0ABU0EZD8_9PSEU</name>
<dbReference type="InterPro" id="IPR036388">
    <property type="entry name" value="WH-like_DNA-bd_sf"/>
</dbReference>
<dbReference type="EMBL" id="JAUSUT010000001">
    <property type="protein sequence ID" value="MDQ0380636.1"/>
    <property type="molecule type" value="Genomic_DNA"/>
</dbReference>
<dbReference type="InterPro" id="IPR036390">
    <property type="entry name" value="WH_DNA-bd_sf"/>
</dbReference>
<dbReference type="Proteomes" id="UP001229651">
    <property type="component" value="Unassembled WGS sequence"/>
</dbReference>
<dbReference type="Pfam" id="PF13412">
    <property type="entry name" value="HTH_24"/>
    <property type="match status" value="1"/>
</dbReference>
<dbReference type="SUPFAM" id="SSF46785">
    <property type="entry name" value="Winged helix' DNA-binding domain"/>
    <property type="match status" value="1"/>
</dbReference>
<protein>
    <recommendedName>
        <fullName evidence="3">Winged helix-turn-helix transcriptional regulator</fullName>
    </recommendedName>
</protein>
<organism evidence="1 2">
    <name type="scientific">Amycolatopsis thermophila</name>
    <dbReference type="NCBI Taxonomy" id="206084"/>
    <lineage>
        <taxon>Bacteria</taxon>
        <taxon>Bacillati</taxon>
        <taxon>Actinomycetota</taxon>
        <taxon>Actinomycetes</taxon>
        <taxon>Pseudonocardiales</taxon>
        <taxon>Pseudonocardiaceae</taxon>
        <taxon>Amycolatopsis</taxon>
    </lineage>
</organism>
<sequence>MLFDRRAIEGLADGSVTVAFRRWDAPRVRPGSRMRTAAGVVEVTSVEEVGSVTDEDARAAGAASAAEVAGRGTGRLYRIGLRVVGPDPRVALRSSADLSDDDRAGIGAALWRLDRVAEVPWTGALLRLIAENEAVRAADLADRVGLPRDVFKRRVRRLKELGLTESLDIGYRISPRGRAFLAGG</sequence>